<feature type="transmembrane region" description="Helical" evidence="7">
    <location>
        <begin position="7"/>
        <end position="28"/>
    </location>
</feature>
<keyword evidence="9" id="KW-1185">Reference proteome</keyword>
<feature type="transmembrane region" description="Helical" evidence="7">
    <location>
        <begin position="165"/>
        <end position="181"/>
    </location>
</feature>
<sequence length="182" mass="19831">MIYLQLFYTFFKIGLFGFGGGYGMLSLIQAEVVTNHEWMTAGEFTDIVAVSQMTPGPIGINAATYVGYTATGSFWGSVIATFAVVLPSFILMLTISKFFLKYQKHPVIEAVFKGLRPGIVGLLASAVLVLMTTENFGSPQTDLYTFLVSSTLFVGVFIASKVYKVNPILLIVICGVMGFILY</sequence>
<dbReference type="eggNOG" id="COG2059">
    <property type="taxonomic scope" value="Bacteria"/>
</dbReference>
<evidence type="ECO:0000256" key="6">
    <source>
        <dbReference type="ARBA" id="ARBA00023136"/>
    </source>
</evidence>
<evidence type="ECO:0000313" key="8">
    <source>
        <dbReference type="EMBL" id="GAK37437.1"/>
    </source>
</evidence>
<feature type="transmembrane region" description="Helical" evidence="7">
    <location>
        <begin position="114"/>
        <end position="131"/>
    </location>
</feature>
<comment type="similarity">
    <text evidence="2">Belongs to the chromate ion transporter (CHR) (TC 2.A.51) family.</text>
</comment>
<comment type="caution">
    <text evidence="8">The sequence shown here is derived from an EMBL/GenBank/DDBJ whole genome shotgun (WGS) entry which is preliminary data.</text>
</comment>
<dbReference type="AlphaFoldDB" id="A0A069D4V3"/>
<evidence type="ECO:0000256" key="2">
    <source>
        <dbReference type="ARBA" id="ARBA00005262"/>
    </source>
</evidence>
<dbReference type="Proteomes" id="UP000027601">
    <property type="component" value="Unassembled WGS sequence"/>
</dbReference>
<name>A0A069D4V3_9BACE</name>
<dbReference type="InterPro" id="IPR052518">
    <property type="entry name" value="CHR_Transporter"/>
</dbReference>
<evidence type="ECO:0000313" key="9">
    <source>
        <dbReference type="Proteomes" id="UP000027601"/>
    </source>
</evidence>
<keyword evidence="4 7" id="KW-0812">Transmembrane</keyword>
<evidence type="ECO:0000256" key="1">
    <source>
        <dbReference type="ARBA" id="ARBA00004651"/>
    </source>
</evidence>
<dbReference type="PANTHER" id="PTHR43663">
    <property type="entry name" value="CHROMATE TRANSPORT PROTEIN-RELATED"/>
    <property type="match status" value="1"/>
</dbReference>
<evidence type="ECO:0000256" key="3">
    <source>
        <dbReference type="ARBA" id="ARBA00022475"/>
    </source>
</evidence>
<reference evidence="8 9" key="1">
    <citation type="journal article" date="2015" name="Microbes Environ.">
        <title>Distribution and evolution of nitrogen fixation genes in the phylum bacteroidetes.</title>
        <authorList>
            <person name="Inoue J."/>
            <person name="Oshima K."/>
            <person name="Suda W."/>
            <person name="Sakamoto M."/>
            <person name="Iino T."/>
            <person name="Noda S."/>
            <person name="Hongoh Y."/>
            <person name="Hattori M."/>
            <person name="Ohkuma M."/>
        </authorList>
    </citation>
    <scope>NUCLEOTIDE SEQUENCE [LARGE SCALE GENOMIC DNA]</scope>
    <source>
        <strain evidence="8 9">JCM 15093</strain>
    </source>
</reference>
<evidence type="ECO:0000256" key="7">
    <source>
        <dbReference type="SAM" id="Phobius"/>
    </source>
</evidence>
<keyword evidence="5 7" id="KW-1133">Transmembrane helix</keyword>
<dbReference type="Pfam" id="PF02417">
    <property type="entry name" value="Chromate_transp"/>
    <property type="match status" value="1"/>
</dbReference>
<keyword evidence="6 7" id="KW-0472">Membrane</keyword>
<keyword evidence="3" id="KW-1003">Cell membrane</keyword>
<feature type="transmembrane region" description="Helical" evidence="7">
    <location>
        <begin position="74"/>
        <end position="93"/>
    </location>
</feature>
<dbReference type="STRING" id="1121097.GCA_000428125_02799"/>
<dbReference type="OrthoDB" id="9788907at2"/>
<comment type="subcellular location">
    <subcellularLocation>
        <location evidence="1">Cell membrane</location>
        <topology evidence="1">Multi-pass membrane protein</topology>
    </subcellularLocation>
</comment>
<protein>
    <submittedName>
        <fullName evidence="8">Chromate transport protein</fullName>
    </submittedName>
</protein>
<proteinExistence type="inferred from homology"/>
<dbReference type="GO" id="GO:0005886">
    <property type="term" value="C:plasma membrane"/>
    <property type="evidence" value="ECO:0007669"/>
    <property type="project" value="UniProtKB-SubCell"/>
</dbReference>
<evidence type="ECO:0000256" key="5">
    <source>
        <dbReference type="ARBA" id="ARBA00022989"/>
    </source>
</evidence>
<dbReference type="EMBL" id="BAJS01000020">
    <property type="protein sequence ID" value="GAK37437.1"/>
    <property type="molecule type" value="Genomic_DNA"/>
</dbReference>
<organism evidence="8 9">
    <name type="scientific">Bacteroides graminisolvens DSM 19988 = JCM 15093</name>
    <dbReference type="NCBI Taxonomy" id="1121097"/>
    <lineage>
        <taxon>Bacteria</taxon>
        <taxon>Pseudomonadati</taxon>
        <taxon>Bacteroidota</taxon>
        <taxon>Bacteroidia</taxon>
        <taxon>Bacteroidales</taxon>
        <taxon>Bacteroidaceae</taxon>
        <taxon>Bacteroides</taxon>
    </lineage>
</organism>
<accession>A0A069D4V3</accession>
<gene>
    <name evidence="8" type="ORF">JCM15093_2688</name>
</gene>
<dbReference type="PANTHER" id="PTHR43663:SF1">
    <property type="entry name" value="CHROMATE TRANSPORTER"/>
    <property type="match status" value="1"/>
</dbReference>
<dbReference type="RefSeq" id="WP_024997103.1">
    <property type="nucleotide sequence ID" value="NZ_ATZI01000017.1"/>
</dbReference>
<evidence type="ECO:0000256" key="4">
    <source>
        <dbReference type="ARBA" id="ARBA00022692"/>
    </source>
</evidence>
<dbReference type="GO" id="GO:0015109">
    <property type="term" value="F:chromate transmembrane transporter activity"/>
    <property type="evidence" value="ECO:0007669"/>
    <property type="project" value="InterPro"/>
</dbReference>
<dbReference type="InterPro" id="IPR003370">
    <property type="entry name" value="Chromate_transpt"/>
</dbReference>
<feature type="transmembrane region" description="Helical" evidence="7">
    <location>
        <begin position="143"/>
        <end position="160"/>
    </location>
</feature>